<dbReference type="Proteomes" id="UP000238325">
    <property type="component" value="Unassembled WGS sequence"/>
</dbReference>
<protein>
    <submittedName>
        <fullName evidence="1">Uncharacterized protein</fullName>
    </submittedName>
</protein>
<accession>A0A2S9CIN3</accession>
<organism evidence="1 4">
    <name type="scientific">Chryseobacterium culicis</name>
    <dbReference type="NCBI Taxonomy" id="680127"/>
    <lineage>
        <taxon>Bacteria</taxon>
        <taxon>Pseudomonadati</taxon>
        <taxon>Bacteroidota</taxon>
        <taxon>Flavobacteriia</taxon>
        <taxon>Flavobacteriales</taxon>
        <taxon>Weeksellaceae</taxon>
        <taxon>Chryseobacterium group</taxon>
        <taxon>Chryseobacterium</taxon>
    </lineage>
</organism>
<gene>
    <name evidence="1" type="ORF">CQ022_21790</name>
    <name evidence="2" type="ORF">CQ033_21795</name>
</gene>
<reference evidence="3 4" key="1">
    <citation type="submission" date="2017-09" db="EMBL/GenBank/DDBJ databases">
        <title>Genomic, metabolic, and phenotypic characteristics of bacterial isolates from the natural microbiome of the model nematode Caenorhabditis elegans.</title>
        <authorList>
            <person name="Zimmermann J."/>
            <person name="Obeng N."/>
            <person name="Yang W."/>
            <person name="Obeng O."/>
            <person name="Kissoyan K."/>
            <person name="Pees B."/>
            <person name="Dirksen P."/>
            <person name="Hoppner M."/>
            <person name="Franke A."/>
            <person name="Rosenstiel P."/>
            <person name="Leippe M."/>
            <person name="Dierking K."/>
            <person name="Kaleta C."/>
            <person name="Schulenburg H."/>
        </authorList>
    </citation>
    <scope>NUCLEOTIDE SEQUENCE [LARGE SCALE GENOMIC DNA]</scope>
    <source>
        <strain evidence="1 4">MYb25</strain>
        <strain evidence="2 3">MYb44</strain>
    </source>
</reference>
<dbReference type="EMBL" id="PCPH01000009">
    <property type="protein sequence ID" value="PRB87402.1"/>
    <property type="molecule type" value="Genomic_DNA"/>
</dbReference>
<evidence type="ECO:0000313" key="4">
    <source>
        <dbReference type="Proteomes" id="UP000238534"/>
    </source>
</evidence>
<dbReference type="EMBL" id="PCPP01000007">
    <property type="protein sequence ID" value="PRB80329.1"/>
    <property type="molecule type" value="Genomic_DNA"/>
</dbReference>
<sequence>MKSIQLLLSKIKASVNEQRLFPFIFHIKNWDGICDKSRLPSNILNFTLVHEEFESNWVFICELNCNEMERNKIKRILYMVIIFPHKTS</sequence>
<dbReference type="Proteomes" id="UP000238534">
    <property type="component" value="Unassembled WGS sequence"/>
</dbReference>
<keyword evidence="3" id="KW-1185">Reference proteome</keyword>
<evidence type="ECO:0000313" key="3">
    <source>
        <dbReference type="Proteomes" id="UP000238325"/>
    </source>
</evidence>
<comment type="caution">
    <text evidence="1">The sequence shown here is derived from an EMBL/GenBank/DDBJ whole genome shotgun (WGS) entry which is preliminary data.</text>
</comment>
<dbReference type="AlphaFoldDB" id="A0A2S9CIN3"/>
<evidence type="ECO:0000313" key="1">
    <source>
        <dbReference type="EMBL" id="PRB80329.1"/>
    </source>
</evidence>
<evidence type="ECO:0000313" key="2">
    <source>
        <dbReference type="EMBL" id="PRB87402.1"/>
    </source>
</evidence>
<proteinExistence type="predicted"/>
<name>A0A2S9CIN3_CHRCI</name>